<protein>
    <submittedName>
        <fullName evidence="1">Uncharacterized protein</fullName>
    </submittedName>
</protein>
<evidence type="ECO:0000313" key="2">
    <source>
        <dbReference type="Proteomes" id="UP000028568"/>
    </source>
</evidence>
<evidence type="ECO:0000313" key="1">
    <source>
        <dbReference type="EMBL" id="AFX93449.1"/>
    </source>
</evidence>
<name>A0A075BDY0_9CAUD</name>
<organism evidence="1 2">
    <name type="scientific">Staphylococcus phage Team1</name>
    <dbReference type="NCBI Taxonomy" id="1262512"/>
    <lineage>
        <taxon>Viruses</taxon>
        <taxon>Duplodnaviria</taxon>
        <taxon>Heunggongvirae</taxon>
        <taxon>Uroviricota</taxon>
        <taxon>Caudoviricetes</taxon>
        <taxon>Herelleviridae</taxon>
        <taxon>Twortvirinae</taxon>
        <taxon>Kayvirus</taxon>
        <taxon>Kayvirus G1</taxon>
    </lineage>
</organism>
<dbReference type="KEGG" id="vg:22276595"/>
<dbReference type="SMR" id="A0A075BDY0"/>
<proteinExistence type="predicted"/>
<dbReference type="Proteomes" id="UP000028568">
    <property type="component" value="Segment"/>
</dbReference>
<dbReference type="RefSeq" id="YP_009098332.1">
    <property type="nucleotide sequence ID" value="NC_025417.1"/>
</dbReference>
<reference evidence="1 2" key="1">
    <citation type="journal article" date="2014" name="PLoS ONE">
        <title>Improving the Safety of Staphylococcus aureus Polyvalent Phages by Their Production on a Staphylococcus xylosus Strain.</title>
        <authorList>
            <person name="El Haddad L."/>
            <person name="Ben Abdallah N."/>
            <person name="Plante P.L."/>
            <person name="Dumaresq J."/>
            <person name="Katsarava R."/>
            <person name="Labrie S."/>
            <person name="Corbeil J."/>
            <person name="St-Gelais D."/>
            <person name="Moineau S."/>
        </authorList>
    </citation>
    <scope>NUCLEOTIDE SEQUENCE [LARGE SCALE GENOMIC DNA]</scope>
</reference>
<accession>A0A075BDY0</accession>
<sequence length="87" mass="10293">MAKYESNINGENYIATPSQALREALAKLITEEKSFAEYQTKGEEQYESQLQLRHFDTMISQYEEAIRVLEDKYRPQIFIPKDNKEEN</sequence>
<dbReference type="GeneID" id="22276595"/>
<dbReference type="EMBL" id="KC012913">
    <property type="protein sequence ID" value="AFX93449.1"/>
    <property type="molecule type" value="Genomic_DNA"/>
</dbReference>